<name>A0A1A9WFY2_9MUSC</name>
<dbReference type="Proteomes" id="UP000091820">
    <property type="component" value="Unassembled WGS sequence"/>
</dbReference>
<keyword evidence="1" id="KW-0812">Transmembrane</keyword>
<dbReference type="AlphaFoldDB" id="A0A1A9WFY2"/>
<dbReference type="EnsemblMetazoa" id="GBRI018379-RA">
    <property type="protein sequence ID" value="GBRI018379-PA"/>
    <property type="gene ID" value="GBRI018379"/>
</dbReference>
<feature type="transmembrane region" description="Helical" evidence="1">
    <location>
        <begin position="112"/>
        <end position="134"/>
    </location>
</feature>
<dbReference type="Pfam" id="PF15992">
    <property type="entry name" value="DUF4769"/>
    <property type="match status" value="1"/>
</dbReference>
<dbReference type="VEuPathDB" id="VectorBase:GBRI018379"/>
<reference evidence="3" key="1">
    <citation type="submission" date="2014-03" db="EMBL/GenBank/DDBJ databases">
        <authorList>
            <person name="Aksoy S."/>
            <person name="Warren W."/>
            <person name="Wilson R.K."/>
        </authorList>
    </citation>
    <scope>NUCLEOTIDE SEQUENCE [LARGE SCALE GENOMIC DNA]</scope>
    <source>
        <strain evidence="3">IAEA</strain>
    </source>
</reference>
<keyword evidence="1" id="KW-0472">Membrane</keyword>
<evidence type="ECO:0000313" key="2">
    <source>
        <dbReference type="EnsemblMetazoa" id="GBRI018379-PA"/>
    </source>
</evidence>
<keyword evidence="1" id="KW-1133">Transmembrane helix</keyword>
<evidence type="ECO:0000313" key="3">
    <source>
        <dbReference type="Proteomes" id="UP000091820"/>
    </source>
</evidence>
<organism evidence="2 3">
    <name type="scientific">Glossina brevipalpis</name>
    <dbReference type="NCBI Taxonomy" id="37001"/>
    <lineage>
        <taxon>Eukaryota</taxon>
        <taxon>Metazoa</taxon>
        <taxon>Ecdysozoa</taxon>
        <taxon>Arthropoda</taxon>
        <taxon>Hexapoda</taxon>
        <taxon>Insecta</taxon>
        <taxon>Pterygota</taxon>
        <taxon>Neoptera</taxon>
        <taxon>Endopterygota</taxon>
        <taxon>Diptera</taxon>
        <taxon>Brachycera</taxon>
        <taxon>Muscomorpha</taxon>
        <taxon>Hippoboscoidea</taxon>
        <taxon>Glossinidae</taxon>
        <taxon>Glossina</taxon>
    </lineage>
</organism>
<dbReference type="InterPro" id="IPR031934">
    <property type="entry name" value="DUF4769"/>
</dbReference>
<evidence type="ECO:0000256" key="1">
    <source>
        <dbReference type="SAM" id="Phobius"/>
    </source>
</evidence>
<proteinExistence type="predicted"/>
<keyword evidence="3" id="KW-1185">Reference proteome</keyword>
<sequence>MSIVKYYQQHKKFTTAHRTQLVHTIVDFFDIHDFHLSLNTSHNLENQILKMFPTKRLEYYRTEKGGKIYVKFCNMKRYKRYTNVMKSKQKNLNFYPTMTVIQGVHLKQNFKYICALLEILGVVFLIIAAFRYVVNPPPIQKIAFGTTLPRSILPLSGPGVSSFMCAHQGDPLSPGPAAYVIKANYRDYPSQNGFSAFADTQRRLPSLRADKFRANFLGAITKRIKPNPKPFNVGAKRMAYAPFLTPPPSAYACDKPRHKLQISSAFGSEHKYIPYVEIKCSPYNIATCAECGQRPIGDYWHSANDNQDLCRSCMTGKKTIFHSCQIDNAKRRSLWRKLHKYKYRRYCGFFHEHNGTTAAEQIMPTKTLVYKINLENYLSQYITKTKLKRVYSL</sequence>
<reference evidence="2" key="2">
    <citation type="submission" date="2020-05" db="UniProtKB">
        <authorList>
            <consortium name="EnsemblMetazoa"/>
        </authorList>
    </citation>
    <scope>IDENTIFICATION</scope>
    <source>
        <strain evidence="2">IAEA</strain>
    </source>
</reference>
<accession>A0A1A9WFY2</accession>
<protein>
    <submittedName>
        <fullName evidence="2">Uncharacterized protein</fullName>
    </submittedName>
</protein>